<evidence type="ECO:0000313" key="16">
    <source>
        <dbReference type="Proteomes" id="UP000694414"/>
    </source>
</evidence>
<evidence type="ECO:0000256" key="2">
    <source>
        <dbReference type="ARBA" id="ARBA00007376"/>
    </source>
</evidence>
<keyword evidence="5 13" id="KW-0812">Transmembrane</keyword>
<dbReference type="InterPro" id="IPR007960">
    <property type="entry name" value="TAS2R"/>
</dbReference>
<evidence type="ECO:0000313" key="15">
    <source>
        <dbReference type="Ensembl" id="ENSPSMP00000001072.1"/>
    </source>
</evidence>
<comment type="subcellular location">
    <subcellularLocation>
        <location evidence="1 13">Membrane</location>
        <topology evidence="1 13">Multi-pass membrane protein</topology>
    </subcellularLocation>
</comment>
<keyword evidence="4 13" id="KW-0716">Sensory transduction</keyword>
<dbReference type="Ensembl" id="ENSPSMT00000001206.1">
    <property type="protein sequence ID" value="ENSPSMP00000001072.1"/>
    <property type="gene ID" value="ENSPSMG00000000777.1"/>
</dbReference>
<comment type="similarity">
    <text evidence="2 12">Belongs to the G-protein coupled receptor T2R family.</text>
</comment>
<name>A0A8C8YB05_PROSS</name>
<dbReference type="SUPFAM" id="SSF81321">
    <property type="entry name" value="Family A G protein-coupled receptor-like"/>
    <property type="match status" value="1"/>
</dbReference>
<keyword evidence="10" id="KW-0325">Glycoprotein</keyword>
<keyword evidence="7 13" id="KW-0297">G-protein coupled receptor</keyword>
<dbReference type="FunFam" id="1.20.1070.10:FF:000055">
    <property type="entry name" value="Taste receptor type 2"/>
    <property type="match status" value="1"/>
</dbReference>
<evidence type="ECO:0000256" key="5">
    <source>
        <dbReference type="ARBA" id="ARBA00022692"/>
    </source>
</evidence>
<dbReference type="Pfam" id="PF05296">
    <property type="entry name" value="TAS2R"/>
    <property type="match status" value="1"/>
</dbReference>
<evidence type="ECO:0000256" key="7">
    <source>
        <dbReference type="ARBA" id="ARBA00023040"/>
    </source>
</evidence>
<dbReference type="AlphaFoldDB" id="A0A8C8YB05"/>
<evidence type="ECO:0000256" key="3">
    <source>
        <dbReference type="ARBA" id="ARBA00022480"/>
    </source>
</evidence>
<evidence type="ECO:0000256" key="9">
    <source>
        <dbReference type="ARBA" id="ARBA00023170"/>
    </source>
</evidence>
<evidence type="ECO:0000256" key="11">
    <source>
        <dbReference type="ARBA" id="ARBA00023224"/>
    </source>
</evidence>
<keyword evidence="16" id="KW-1185">Reference proteome</keyword>
<gene>
    <name evidence="15" type="primary">TAS2R60</name>
</gene>
<accession>A0A8C8YB05</accession>
<organism evidence="15 16">
    <name type="scientific">Prolemur simus</name>
    <name type="common">Greater bamboo lemur</name>
    <name type="synonym">Hapalemur simus</name>
    <dbReference type="NCBI Taxonomy" id="1328070"/>
    <lineage>
        <taxon>Eukaryota</taxon>
        <taxon>Metazoa</taxon>
        <taxon>Chordata</taxon>
        <taxon>Craniata</taxon>
        <taxon>Vertebrata</taxon>
        <taxon>Euteleostomi</taxon>
        <taxon>Mammalia</taxon>
        <taxon>Eutheria</taxon>
        <taxon>Euarchontoglires</taxon>
        <taxon>Primates</taxon>
        <taxon>Strepsirrhini</taxon>
        <taxon>Lemuriformes</taxon>
        <taxon>Lemuridae</taxon>
        <taxon>Prolemur</taxon>
    </lineage>
</organism>
<evidence type="ECO:0000256" key="8">
    <source>
        <dbReference type="ARBA" id="ARBA00023136"/>
    </source>
</evidence>
<evidence type="ECO:0000256" key="10">
    <source>
        <dbReference type="ARBA" id="ARBA00023180"/>
    </source>
</evidence>
<feature type="transmembrane region" description="Helical" evidence="14">
    <location>
        <begin position="140"/>
        <end position="161"/>
    </location>
</feature>
<reference evidence="15" key="2">
    <citation type="submission" date="2025-09" db="UniProtKB">
        <authorList>
            <consortium name="Ensembl"/>
        </authorList>
    </citation>
    <scope>IDENTIFICATION</scope>
</reference>
<protein>
    <recommendedName>
        <fullName evidence="13">Taste receptor type 2</fullName>
    </recommendedName>
</protein>
<dbReference type="Gene3D" id="1.20.1070.10">
    <property type="entry name" value="Rhodopsin 7-helix transmembrane proteins"/>
    <property type="match status" value="1"/>
</dbReference>
<feature type="transmembrane region" description="Helical" evidence="14">
    <location>
        <begin position="279"/>
        <end position="299"/>
    </location>
</feature>
<reference evidence="15" key="1">
    <citation type="submission" date="2025-08" db="UniProtKB">
        <authorList>
            <consortium name="Ensembl"/>
        </authorList>
    </citation>
    <scope>IDENTIFICATION</scope>
</reference>
<keyword evidence="9 13" id="KW-0675">Receptor</keyword>
<feature type="transmembrane region" description="Helical" evidence="14">
    <location>
        <begin position="199"/>
        <end position="220"/>
    </location>
</feature>
<feature type="transmembrane region" description="Helical" evidence="14">
    <location>
        <begin position="17"/>
        <end position="38"/>
    </location>
</feature>
<dbReference type="Proteomes" id="UP000694414">
    <property type="component" value="Unplaced"/>
</dbReference>
<dbReference type="GO" id="GO:0033038">
    <property type="term" value="F:bitter taste receptor activity"/>
    <property type="evidence" value="ECO:0007669"/>
    <property type="project" value="InterPro"/>
</dbReference>
<feature type="transmembrane region" description="Helical" evidence="14">
    <location>
        <begin position="241"/>
        <end position="267"/>
    </location>
</feature>
<dbReference type="PANTHER" id="PTHR11394:SF32">
    <property type="entry name" value="TASTE RECEPTOR TYPE 2 MEMBER 60"/>
    <property type="match status" value="1"/>
</dbReference>
<proteinExistence type="inferred from homology"/>
<evidence type="ECO:0000256" key="6">
    <source>
        <dbReference type="ARBA" id="ARBA00022989"/>
    </source>
</evidence>
<keyword evidence="8 13" id="KW-0472">Membrane</keyword>
<evidence type="ECO:0000256" key="13">
    <source>
        <dbReference type="RuleBase" id="RU004424"/>
    </source>
</evidence>
<keyword evidence="11 13" id="KW-0807">Transducer</keyword>
<dbReference type="GO" id="GO:0004930">
    <property type="term" value="F:G protein-coupled receptor activity"/>
    <property type="evidence" value="ECO:0007669"/>
    <property type="project" value="UniProtKB-KW"/>
</dbReference>
<evidence type="ECO:0000256" key="1">
    <source>
        <dbReference type="ARBA" id="ARBA00004141"/>
    </source>
</evidence>
<keyword evidence="3 13" id="KW-0919">Taste</keyword>
<evidence type="ECO:0000256" key="4">
    <source>
        <dbReference type="ARBA" id="ARBA00022606"/>
    </source>
</evidence>
<evidence type="ECO:0000256" key="12">
    <source>
        <dbReference type="RuleBase" id="RU004423"/>
    </source>
</evidence>
<dbReference type="GO" id="GO:0005886">
    <property type="term" value="C:plasma membrane"/>
    <property type="evidence" value="ECO:0007669"/>
    <property type="project" value="UniProtKB-ARBA"/>
</dbReference>
<sequence length="319" mass="36315">MNDDHMVQGPPVTDKRAVVLAIIALLLCLVAVLGNGFITTVLGREWLLRRTLLPCDKLLVSLAASRFCLQWVVLCKNIYILLHPAVFPYSPVLLFLAFQWDFLNAVTLWLSTWLSVFYCVKIATFTHPVFLWLKRKLSGLVPWMLLSSVWFSSLSTILFFIGNQRIYQNYLRNSLPPWNVTGNSIRRSYEKFYLFPLKMVTWTVPTAFFLICMALLITSLGRHMKNSLLTISGFQEPSAQAHIKALLALISFAIFFISYFLSLVLSATCVLPSRALRFWVWQAVIYLCAAVHPVVLIFSNARLRAVLVRYCSSRCGASC</sequence>
<dbReference type="GeneTree" id="ENSGT01150000286961"/>
<dbReference type="PANTHER" id="PTHR11394">
    <property type="entry name" value="TASTE RECEPTOR TYPE 2"/>
    <property type="match status" value="1"/>
</dbReference>
<evidence type="ECO:0000256" key="14">
    <source>
        <dbReference type="SAM" id="Phobius"/>
    </source>
</evidence>
<keyword evidence="6 14" id="KW-1133">Transmembrane helix</keyword>